<sequence length="290" mass="33542">MSNQEKNKFALQIDTHWGDPLYVIYKNSSGFILNFETWKYAKSRSKSIGILLEMSDSNGLNKYPFCLTILSSGKLINTLSNSRIFLDKFIKLLISSPMVNELNKFPLGYGQIVFFDELLFLVERGSLLLFSWSRSRLEWVQTPILYLFDAFIRNEEQFKLNNYISYSRMKRSGYKFKTSSNENKVIVQDNIHSDTKFLKCIDEAEHVQYGTAIKQTIVLSSINSNLESYLITNLESKPKDGEKNDLFFASKQPHDTFLIGNNITRSNNNFIVSIISINSETRLKASIYKF</sequence>
<dbReference type="VEuPathDB" id="CryptoDB:CPATCC_0009270"/>
<dbReference type="AlphaFoldDB" id="A0A7S7LE43"/>
<reference evidence="1 2" key="1">
    <citation type="submission" date="2019-09" db="EMBL/GenBank/DDBJ databases">
        <title>Consistent, comparative and evidence-based genome assembly and annotation for Cryptosporidium parvum, C. hominis and C. tyzzeri.</title>
        <authorList>
            <person name="Baptista R.P."/>
            <person name="Li Y."/>
            <person name="Sateriale A."/>
            <person name="Ansell B."/>
            <person name="Jex A."/>
            <person name="Sanders M."/>
            <person name="Brooks K."/>
            <person name="Tracey A."/>
            <person name="Berriman M."/>
            <person name="Striepen B."/>
            <person name="Cotton J.A."/>
            <person name="Kissinger J.C."/>
        </authorList>
    </citation>
    <scope>NUCLEOTIDE SEQUENCE [LARGE SCALE GENOMIC DNA]</scope>
    <source>
        <strain evidence="1 2">IOWA-ATCC</strain>
    </source>
</reference>
<gene>
    <name evidence="1" type="ORF">CPATCC_003549</name>
</gene>
<dbReference type="EMBL" id="CP044416">
    <property type="protein sequence ID" value="QOY40664.1"/>
    <property type="molecule type" value="Genomic_DNA"/>
</dbReference>
<dbReference type="Proteomes" id="UP000593906">
    <property type="component" value="Chromosome 7"/>
</dbReference>
<name>A0A7S7LE43_CRYPV</name>
<organism evidence="1 2">
    <name type="scientific">Cryptosporidium parvum</name>
    <dbReference type="NCBI Taxonomy" id="5807"/>
    <lineage>
        <taxon>Eukaryota</taxon>
        <taxon>Sar</taxon>
        <taxon>Alveolata</taxon>
        <taxon>Apicomplexa</taxon>
        <taxon>Conoidasida</taxon>
        <taxon>Coccidia</taxon>
        <taxon>Eucoccidiorida</taxon>
        <taxon>Eimeriorina</taxon>
        <taxon>Cryptosporidiidae</taxon>
        <taxon>Cryptosporidium</taxon>
    </lineage>
</organism>
<evidence type="ECO:0000313" key="1">
    <source>
        <dbReference type="EMBL" id="QOY40664.1"/>
    </source>
</evidence>
<evidence type="ECO:0000313" key="2">
    <source>
        <dbReference type="Proteomes" id="UP000593906"/>
    </source>
</evidence>
<accession>A0A7S7LE43</accession>
<proteinExistence type="predicted"/>
<protein>
    <submittedName>
        <fullName evidence="1">Uncharacterized protein</fullName>
    </submittedName>
</protein>